<evidence type="ECO:0000256" key="1">
    <source>
        <dbReference type="ARBA" id="ARBA00004196"/>
    </source>
</evidence>
<keyword evidence="4" id="KW-1133">Transmembrane helix</keyword>
<feature type="transmembrane region" description="Helical" evidence="4">
    <location>
        <begin position="223"/>
        <end position="245"/>
    </location>
</feature>
<reference evidence="5" key="1">
    <citation type="submission" date="2021-04" db="EMBL/GenBank/DDBJ databases">
        <title>Genome sequence of Woronichinia naegeliana from Washington state freshwater lake bloom.</title>
        <authorList>
            <person name="Dreher T.W."/>
        </authorList>
    </citation>
    <scope>NUCLEOTIDE SEQUENCE</scope>
    <source>
        <strain evidence="5">WA131</strain>
    </source>
</reference>
<dbReference type="EMBL" id="CP073041">
    <property type="protein sequence ID" value="UXE60927.1"/>
    <property type="molecule type" value="Genomic_DNA"/>
</dbReference>
<feature type="transmembrane region" description="Helical" evidence="4">
    <location>
        <begin position="158"/>
        <end position="176"/>
    </location>
</feature>
<dbReference type="SUPFAM" id="SSF57997">
    <property type="entry name" value="Tropomyosin"/>
    <property type="match status" value="1"/>
</dbReference>
<feature type="transmembrane region" description="Helical" evidence="4">
    <location>
        <begin position="324"/>
        <end position="346"/>
    </location>
</feature>
<keyword evidence="4" id="KW-0812">Transmembrane</keyword>
<dbReference type="PANTHER" id="PTHR32347:SF23">
    <property type="entry name" value="BLL5650 PROTEIN"/>
    <property type="match status" value="1"/>
</dbReference>
<name>A0A977PVX6_9CYAN</name>
<feature type="transmembrane region" description="Helical" evidence="4">
    <location>
        <begin position="126"/>
        <end position="143"/>
    </location>
</feature>
<keyword evidence="4" id="KW-0472">Membrane</keyword>
<dbReference type="GO" id="GO:0030313">
    <property type="term" value="C:cell envelope"/>
    <property type="evidence" value="ECO:0007669"/>
    <property type="project" value="UniProtKB-SubCell"/>
</dbReference>
<keyword evidence="2 3" id="KW-0175">Coiled coil</keyword>
<dbReference type="Gene3D" id="2.40.30.170">
    <property type="match status" value="1"/>
</dbReference>
<evidence type="ECO:0000256" key="3">
    <source>
        <dbReference type="SAM" id="Coils"/>
    </source>
</evidence>
<dbReference type="InterPro" id="IPR050465">
    <property type="entry name" value="UPF0194_transport"/>
</dbReference>
<feature type="transmembrane region" description="Helical" evidence="4">
    <location>
        <begin position="352"/>
        <end position="373"/>
    </location>
</feature>
<sequence>MYKRFQNRFRQDLRIESTFGVDGRLDRYIVTDPLSGNSFEFTEEEYFLCQAMDGMTSVEEIIYNLQNTFKISLSYDDFASFSQELKTFNLLEIYERNLTKTIKLFSVADPGKILAFWAKFLSPLRFLVWSLIVIFPLGLVTFLRNQPLFWVDSVSRTGNLQFFLLVYFCLSLLNFLGKWLQGSVCLYYGGLVQEFNLDLIMGCVPRFNLDRQGFWAMERRSRLWIFGSPLLLWLAVMAFSLFVWIGNRNAHFSLATGALVFFYSGLISFLVDINPLWFTASDGYGWFVSYFQIGSDSLKRSMEIWRRTILFKPLPKAIPLSTRILLFLFGIFVILFSIAFFIYIAYITFTTLVFSLKGTGAVIFCAILILFTVNIMSNFNWKPESIGHAPPPPIELPSDRRQNSSKDPLNGFSQFLKNYWLLLLLAAGAIIIALLPYRFSAGGSIQLLPPKEQPIESDVVGTLTKVFFPGGDGKFIQAGQVIAQLDSPELQNSLLTAQDKVTQQAANVRQAQADLQQLLTTPRETDIAVAKEKVGIARSNVGVAENQVEVARSNVGVSRNRVRVAEGNVILAINEVEVARSNVRVAANKVAVARGQIQLEQTKLITGISQADFSRREAERYKESYQEGVYSLQQYENQLKNAETDTKQLDTFKASIQDARNQLEVSKQDLEVAKHDLAVAKQQFLVSQQDLAVSRQQFLASQHDLGVAIQQLNTAKSQLSEEIANYNKVVAGPHPDEIQAAREKVQSSQADLKRQKQDLKYYQDQVKRTQLRMPFDGILSSANLTAKIGQYINKGDTFATATLKSEPIAEIKVPENVLDVLAPNNKVNIRFYTFYNTLFTGKVMSVQTVTEKDTTYGQEALEDQSGKSTKYLSESAGQVLKVTIKIDDPDQQLRPGMTGYAKIEGPTMPVFIAFTRPIVRFFQVDFWSWFP</sequence>
<dbReference type="Proteomes" id="UP001065613">
    <property type="component" value="Chromosome"/>
</dbReference>
<evidence type="ECO:0000256" key="2">
    <source>
        <dbReference type="ARBA" id="ARBA00023054"/>
    </source>
</evidence>
<feature type="transmembrane region" description="Helical" evidence="4">
    <location>
        <begin position="251"/>
        <end position="271"/>
    </location>
</feature>
<evidence type="ECO:0000313" key="5">
    <source>
        <dbReference type="EMBL" id="UXE60927.1"/>
    </source>
</evidence>
<protein>
    <submittedName>
        <fullName evidence="5">HlyD family efflux transporter periplasmic adaptor subunit</fullName>
    </submittedName>
</protein>
<organism evidence="5">
    <name type="scientific">Woronichinia naegeliana WA131</name>
    <dbReference type="NCBI Taxonomy" id="2824559"/>
    <lineage>
        <taxon>Bacteria</taxon>
        <taxon>Bacillati</taxon>
        <taxon>Cyanobacteriota</taxon>
        <taxon>Cyanophyceae</taxon>
        <taxon>Synechococcales</taxon>
        <taxon>Coelosphaeriaceae</taxon>
        <taxon>Woronichinia</taxon>
    </lineage>
</organism>
<dbReference type="Gene3D" id="1.10.287.470">
    <property type="entry name" value="Helix hairpin bin"/>
    <property type="match status" value="1"/>
</dbReference>
<evidence type="ECO:0000256" key="4">
    <source>
        <dbReference type="SAM" id="Phobius"/>
    </source>
</evidence>
<feature type="coiled-coil region" evidence="3">
    <location>
        <begin position="709"/>
        <end position="772"/>
    </location>
</feature>
<dbReference type="KEGG" id="wna:KA717_36765"/>
<comment type="subcellular location">
    <subcellularLocation>
        <location evidence="1">Cell envelope</location>
    </subcellularLocation>
</comment>
<dbReference type="AlphaFoldDB" id="A0A977PVX6"/>
<accession>A0A977PVX6</accession>
<proteinExistence type="predicted"/>
<dbReference type="Gene3D" id="2.40.50.100">
    <property type="match status" value="1"/>
</dbReference>
<feature type="transmembrane region" description="Helical" evidence="4">
    <location>
        <begin position="419"/>
        <end position="439"/>
    </location>
</feature>
<gene>
    <name evidence="5" type="ORF">KA717_36765</name>
</gene>
<dbReference type="PANTHER" id="PTHR32347">
    <property type="entry name" value="EFFLUX SYSTEM COMPONENT YKNX-RELATED"/>
    <property type="match status" value="1"/>
</dbReference>
<feature type="coiled-coil region" evidence="3">
    <location>
        <begin position="632"/>
        <end position="683"/>
    </location>
</feature>